<gene>
    <name evidence="2" type="ORF">C4F40_12675</name>
</gene>
<organism evidence="2 3">
    <name type="scientific">Sphingobacterium pedocola</name>
    <dbReference type="NCBI Taxonomy" id="2082722"/>
    <lineage>
        <taxon>Bacteria</taxon>
        <taxon>Pseudomonadati</taxon>
        <taxon>Bacteroidota</taxon>
        <taxon>Sphingobacteriia</taxon>
        <taxon>Sphingobacteriales</taxon>
        <taxon>Sphingobacteriaceae</taxon>
        <taxon>Sphingobacterium</taxon>
    </lineage>
</organism>
<accession>A0ABR9T8A0</accession>
<dbReference type="RefSeq" id="WP_196939528.1">
    <property type="nucleotide sequence ID" value="NZ_MU158690.1"/>
</dbReference>
<keyword evidence="3" id="KW-1185">Reference proteome</keyword>
<dbReference type="Gene3D" id="2.60.40.10">
    <property type="entry name" value="Immunoglobulins"/>
    <property type="match status" value="1"/>
</dbReference>
<evidence type="ECO:0000313" key="2">
    <source>
        <dbReference type="EMBL" id="MBE8721574.1"/>
    </source>
</evidence>
<protein>
    <recommendedName>
        <fullName evidence="1">Fibronectin type-III domain-containing protein</fullName>
    </recommendedName>
</protein>
<evidence type="ECO:0000313" key="3">
    <source>
        <dbReference type="Proteomes" id="UP000618319"/>
    </source>
</evidence>
<evidence type="ECO:0000259" key="1">
    <source>
        <dbReference type="PROSITE" id="PS50853"/>
    </source>
</evidence>
<dbReference type="EMBL" id="PSKQ01000021">
    <property type="protein sequence ID" value="MBE8721574.1"/>
    <property type="molecule type" value="Genomic_DNA"/>
</dbReference>
<dbReference type="Proteomes" id="UP000618319">
    <property type="component" value="Unassembled WGS sequence"/>
</dbReference>
<comment type="caution">
    <text evidence="2">The sequence shown here is derived from an EMBL/GenBank/DDBJ whole genome shotgun (WGS) entry which is preliminary data.</text>
</comment>
<dbReference type="SUPFAM" id="SSF49265">
    <property type="entry name" value="Fibronectin type III"/>
    <property type="match status" value="1"/>
</dbReference>
<dbReference type="CDD" id="cd00063">
    <property type="entry name" value="FN3"/>
    <property type="match status" value="1"/>
</dbReference>
<reference evidence="2 3" key="1">
    <citation type="submission" date="2018-02" db="EMBL/GenBank/DDBJ databases">
        <title>Sphingobacterium KA21.</title>
        <authorList>
            <person name="Vasarhelyi B.M."/>
            <person name="Deshmukh S."/>
            <person name="Balint B."/>
            <person name="Kukolya J."/>
        </authorList>
    </citation>
    <scope>NUCLEOTIDE SEQUENCE [LARGE SCALE GENOMIC DNA]</scope>
    <source>
        <strain evidence="2 3">Ka21</strain>
    </source>
</reference>
<dbReference type="InterPro" id="IPR003961">
    <property type="entry name" value="FN3_dom"/>
</dbReference>
<proteinExistence type="predicted"/>
<dbReference type="InterPro" id="IPR013783">
    <property type="entry name" value="Ig-like_fold"/>
</dbReference>
<name>A0ABR9T8A0_9SPHI</name>
<dbReference type="PROSITE" id="PS50853">
    <property type="entry name" value="FN3"/>
    <property type="match status" value="1"/>
</dbReference>
<sequence length="210" mass="23297">MRTKKVRTNYEGVKLDELHTLAGKVVDCLRDSAIFVDLPIELIELETLSQDFQAKWQIAKNGGSKLDNALKDEAKDALLLAFSRLAIYVNQKAEGNLATLLSSGFYLEVDPTPSKTPKVPVLVQLLDGPQKGQLLLKFRKVPATWLYEYQYASEEDADGQLLWSELLATTKTANNILAPVQAGVTYYVRVRARNGKGVSDWSAVVSLLAR</sequence>
<feature type="domain" description="Fibronectin type-III" evidence="1">
    <location>
        <begin position="119"/>
        <end position="210"/>
    </location>
</feature>
<dbReference type="InterPro" id="IPR036116">
    <property type="entry name" value="FN3_sf"/>
</dbReference>